<accession>A0A3A1YSF9</accession>
<comment type="catalytic activity">
    <reaction evidence="1">
        <text>2-dehydro-3-deoxy-6-phospho-D-gluconate = D-glyceraldehyde 3-phosphate + pyruvate</text>
        <dbReference type="Rhea" id="RHEA:17089"/>
        <dbReference type="ChEBI" id="CHEBI:15361"/>
        <dbReference type="ChEBI" id="CHEBI:57569"/>
        <dbReference type="ChEBI" id="CHEBI:59776"/>
        <dbReference type="EC" id="4.1.2.14"/>
    </reaction>
</comment>
<dbReference type="PANTHER" id="PTHR30246">
    <property type="entry name" value="2-KETO-3-DEOXY-6-PHOSPHOGLUCONATE ALDOLASE"/>
    <property type="match status" value="1"/>
</dbReference>
<name>A0A3A1YSF9_9GAMM</name>
<dbReference type="Gene3D" id="3.20.20.70">
    <property type="entry name" value="Aldolase class I"/>
    <property type="match status" value="1"/>
</dbReference>
<dbReference type="InterPro" id="IPR031338">
    <property type="entry name" value="KDPG/KHG_AS_2"/>
</dbReference>
<evidence type="ECO:0000313" key="9">
    <source>
        <dbReference type="EMBL" id="RIY40441.1"/>
    </source>
</evidence>
<dbReference type="RefSeq" id="WP_119530061.1">
    <property type="nucleotide sequence ID" value="NZ_JBHSSP010000022.1"/>
</dbReference>
<dbReference type="PROSITE" id="PS00159">
    <property type="entry name" value="ALDOLASE_KDPG_KHG_1"/>
    <property type="match status" value="1"/>
</dbReference>
<dbReference type="InterPro" id="IPR031337">
    <property type="entry name" value="KDPG/KHG_AS_1"/>
</dbReference>
<keyword evidence="7" id="KW-0704">Schiff base</keyword>
<evidence type="ECO:0000256" key="3">
    <source>
        <dbReference type="ARBA" id="ARBA00006906"/>
    </source>
</evidence>
<reference evidence="9 10" key="1">
    <citation type="submission" date="2017-08" db="EMBL/GenBank/DDBJ databases">
        <title>Reclassification of Bisgaard taxon 37 and 44.</title>
        <authorList>
            <person name="Christensen H."/>
        </authorList>
    </citation>
    <scope>NUCLEOTIDE SEQUENCE [LARGE SCALE GENOMIC DNA]</scope>
    <source>
        <strain evidence="9 10">111</strain>
    </source>
</reference>
<protein>
    <recommendedName>
        <fullName evidence="5">2-dehydro-3-deoxy-phosphogluconate aldolase</fullName>
        <ecNumber evidence="5">4.1.2.14</ecNumber>
    </recommendedName>
</protein>
<dbReference type="PROSITE" id="PS00160">
    <property type="entry name" value="ALDOLASE_KDPG_KHG_2"/>
    <property type="match status" value="1"/>
</dbReference>
<evidence type="ECO:0000256" key="7">
    <source>
        <dbReference type="ARBA" id="ARBA00023270"/>
    </source>
</evidence>
<proteinExistence type="inferred from homology"/>
<comment type="caution">
    <text evidence="9">The sequence shown here is derived from an EMBL/GenBank/DDBJ whole genome shotgun (WGS) entry which is preliminary data.</text>
</comment>
<dbReference type="NCBIfam" id="TIGR01182">
    <property type="entry name" value="eda"/>
    <property type="match status" value="1"/>
</dbReference>
<comment type="subunit">
    <text evidence="4">Homotrimer.</text>
</comment>
<comment type="pathway">
    <text evidence="2">Carbohydrate acid metabolism; 2-dehydro-3-deoxy-D-gluconate degradation; D-glyceraldehyde 3-phosphate and pyruvate from 2-dehydro-3-deoxy-D-gluconate: step 2/2.</text>
</comment>
<dbReference type="Proteomes" id="UP000265916">
    <property type="component" value="Unassembled WGS sequence"/>
</dbReference>
<evidence type="ECO:0000313" key="10">
    <source>
        <dbReference type="Proteomes" id="UP000265916"/>
    </source>
</evidence>
<gene>
    <name evidence="9" type="ORF">CKF58_00635</name>
</gene>
<dbReference type="InterPro" id="IPR013785">
    <property type="entry name" value="Aldolase_TIM"/>
</dbReference>
<evidence type="ECO:0000256" key="6">
    <source>
        <dbReference type="ARBA" id="ARBA00023239"/>
    </source>
</evidence>
<sequence length="221" mass="23686">MVTKHLTYAQIEKVPLVAVITLKNIAQAVPLAEALKKGGLTNLEITLRTPIALDVIRLLRDEFPDLNIGAGTVTDPNLYRQAKAAGAQFMVSPGATPELLVEAAKYHEIPFYPGVCTPSEMLLAESYGFDHVKFFPAEALGGAKTLKAIAAALPNISILASGGITEGDLADYFNVSSVYAVSGSWFIAQDLMNAGRWDEVEILTRSAVIATKNARSKALKK</sequence>
<keyword evidence="8" id="KW-0119">Carbohydrate metabolism</keyword>
<dbReference type="AlphaFoldDB" id="A0A3A1YSF9"/>
<evidence type="ECO:0000256" key="2">
    <source>
        <dbReference type="ARBA" id="ARBA00004736"/>
    </source>
</evidence>
<evidence type="ECO:0000256" key="4">
    <source>
        <dbReference type="ARBA" id="ARBA00011233"/>
    </source>
</evidence>
<dbReference type="PANTHER" id="PTHR30246:SF1">
    <property type="entry name" value="2-DEHYDRO-3-DEOXY-6-PHOSPHOGALACTONATE ALDOLASE-RELATED"/>
    <property type="match status" value="1"/>
</dbReference>
<dbReference type="SUPFAM" id="SSF51569">
    <property type="entry name" value="Aldolase"/>
    <property type="match status" value="1"/>
</dbReference>
<dbReference type="EMBL" id="NRJG01000010">
    <property type="protein sequence ID" value="RIY40441.1"/>
    <property type="molecule type" value="Genomic_DNA"/>
</dbReference>
<dbReference type="OrthoDB" id="9805177at2"/>
<organism evidence="9 10">
    <name type="scientific">Psittacicella hinzii</name>
    <dbReference type="NCBI Taxonomy" id="2028575"/>
    <lineage>
        <taxon>Bacteria</taxon>
        <taxon>Pseudomonadati</taxon>
        <taxon>Pseudomonadota</taxon>
        <taxon>Gammaproteobacteria</taxon>
        <taxon>Pasteurellales</taxon>
        <taxon>Psittacicellaceae</taxon>
        <taxon>Psittacicella</taxon>
    </lineage>
</organism>
<dbReference type="InterPro" id="IPR000887">
    <property type="entry name" value="Aldlse_KDPG_KHG"/>
</dbReference>
<evidence type="ECO:0000256" key="1">
    <source>
        <dbReference type="ARBA" id="ARBA00000654"/>
    </source>
</evidence>
<comment type="similarity">
    <text evidence="3">Belongs to the KHG/KDPG aldolase family.</text>
</comment>
<keyword evidence="10" id="KW-1185">Reference proteome</keyword>
<dbReference type="EC" id="4.1.2.14" evidence="5"/>
<dbReference type="Pfam" id="PF01081">
    <property type="entry name" value="Aldolase"/>
    <property type="match status" value="1"/>
</dbReference>
<evidence type="ECO:0000256" key="5">
    <source>
        <dbReference type="ARBA" id="ARBA00013063"/>
    </source>
</evidence>
<keyword evidence="6" id="KW-0456">Lyase</keyword>
<dbReference type="GO" id="GO:0008675">
    <property type="term" value="F:2-dehydro-3-deoxy-phosphogluconate aldolase activity"/>
    <property type="evidence" value="ECO:0007669"/>
    <property type="project" value="UniProtKB-EC"/>
</dbReference>
<evidence type="ECO:0000256" key="8">
    <source>
        <dbReference type="ARBA" id="ARBA00023277"/>
    </source>
</evidence>
<dbReference type="CDD" id="cd00452">
    <property type="entry name" value="KDPG_aldolase"/>
    <property type="match status" value="1"/>
</dbReference>